<evidence type="ECO:0000313" key="2">
    <source>
        <dbReference type="EMBL" id="EFH47496.1"/>
    </source>
</evidence>
<gene>
    <name evidence="2" type="ORF">ARALYDRAFT_908620</name>
</gene>
<evidence type="ECO:0000256" key="1">
    <source>
        <dbReference type="SAM" id="SignalP"/>
    </source>
</evidence>
<feature type="chain" id="PRO_5003102561" evidence="1">
    <location>
        <begin position="22"/>
        <end position="68"/>
    </location>
</feature>
<dbReference type="Gramene" id="scaffold_600677.1">
    <property type="protein sequence ID" value="scaffold_600677.1"/>
    <property type="gene ID" value="scaffold_600677.1"/>
</dbReference>
<dbReference type="HOGENOM" id="CLU_2797417_0_0_1"/>
<protein>
    <submittedName>
        <fullName evidence="2">Uncharacterized protein</fullName>
    </submittedName>
</protein>
<evidence type="ECO:0000313" key="3">
    <source>
        <dbReference type="Proteomes" id="UP000008694"/>
    </source>
</evidence>
<dbReference type="Proteomes" id="UP000008694">
    <property type="component" value="Unassembled WGS sequence"/>
</dbReference>
<sequence>MSKSNLPYCFLQFLLSFLADRVFVPTTTIHNVYDVAAQHVVNGAMVRGSMVTTWYNVLQCVILDMLIC</sequence>
<organism evidence="3">
    <name type="scientific">Arabidopsis lyrata subsp. lyrata</name>
    <name type="common">Lyre-leaved rock-cress</name>
    <dbReference type="NCBI Taxonomy" id="81972"/>
    <lineage>
        <taxon>Eukaryota</taxon>
        <taxon>Viridiplantae</taxon>
        <taxon>Streptophyta</taxon>
        <taxon>Embryophyta</taxon>
        <taxon>Tracheophyta</taxon>
        <taxon>Spermatophyta</taxon>
        <taxon>Magnoliopsida</taxon>
        <taxon>eudicotyledons</taxon>
        <taxon>Gunneridae</taxon>
        <taxon>Pentapetalae</taxon>
        <taxon>rosids</taxon>
        <taxon>malvids</taxon>
        <taxon>Brassicales</taxon>
        <taxon>Brassicaceae</taxon>
        <taxon>Camelineae</taxon>
        <taxon>Arabidopsis</taxon>
    </lineage>
</organism>
<keyword evidence="3" id="KW-1185">Reference proteome</keyword>
<keyword evidence="1" id="KW-0732">Signal</keyword>
<dbReference type="STRING" id="81972.D7LZV0"/>
<dbReference type="AlphaFoldDB" id="D7LZV0"/>
<feature type="signal peptide" evidence="1">
    <location>
        <begin position="1"/>
        <end position="21"/>
    </location>
</feature>
<accession>D7LZV0</accession>
<dbReference type="EMBL" id="GL348718">
    <property type="protein sequence ID" value="EFH47496.1"/>
    <property type="molecule type" value="Genomic_DNA"/>
</dbReference>
<name>D7LZV0_ARALL</name>
<proteinExistence type="predicted"/>
<reference evidence="3" key="1">
    <citation type="journal article" date="2011" name="Nat. Genet.">
        <title>The Arabidopsis lyrata genome sequence and the basis of rapid genome size change.</title>
        <authorList>
            <person name="Hu T.T."/>
            <person name="Pattyn P."/>
            <person name="Bakker E.G."/>
            <person name="Cao J."/>
            <person name="Cheng J.-F."/>
            <person name="Clark R.M."/>
            <person name="Fahlgren N."/>
            <person name="Fawcett J.A."/>
            <person name="Grimwood J."/>
            <person name="Gundlach H."/>
            <person name="Haberer G."/>
            <person name="Hollister J.D."/>
            <person name="Ossowski S."/>
            <person name="Ottilar R.P."/>
            <person name="Salamov A.A."/>
            <person name="Schneeberger K."/>
            <person name="Spannagl M."/>
            <person name="Wang X."/>
            <person name="Yang L."/>
            <person name="Nasrallah M.E."/>
            <person name="Bergelson J."/>
            <person name="Carrington J.C."/>
            <person name="Gaut B.S."/>
            <person name="Schmutz J."/>
            <person name="Mayer K.F.X."/>
            <person name="Van de Peer Y."/>
            <person name="Grigoriev I.V."/>
            <person name="Nordborg M."/>
            <person name="Weigel D."/>
            <person name="Guo Y.-L."/>
        </authorList>
    </citation>
    <scope>NUCLEOTIDE SEQUENCE [LARGE SCALE GENOMIC DNA]</scope>
    <source>
        <strain evidence="3">cv. MN47</strain>
    </source>
</reference>